<dbReference type="RefSeq" id="WP_095667183.1">
    <property type="nucleotide sequence ID" value="NZ_NRSS01000004.1"/>
</dbReference>
<protein>
    <submittedName>
        <fullName evidence="1">Uncharacterized protein</fullName>
    </submittedName>
</protein>
<evidence type="ECO:0000313" key="1">
    <source>
        <dbReference type="EMBL" id="PAW54801.1"/>
    </source>
</evidence>
<gene>
    <name evidence="1" type="ORF">CKQ80_05660</name>
</gene>
<reference evidence="1 2" key="1">
    <citation type="submission" date="2017-08" db="EMBL/GenBank/DDBJ databases">
        <title>Draft Genome Sequence of Pseudomonas moraviensis TYU6, isolated from Taxus cuspidata by using PacBio Single-Molecule Real-Time Technology.</title>
        <authorList>
            <person name="Baek K.-H."/>
            <person name="Mishra A.K."/>
        </authorList>
    </citation>
    <scope>NUCLEOTIDE SEQUENCE [LARGE SCALE GENOMIC DNA]</scope>
    <source>
        <strain evidence="1 2">TYU6</strain>
    </source>
</reference>
<name>A0A2A2PHT6_9PSED</name>
<accession>A0A2A2PHT6</accession>
<sequence length="90" mass="10266">MTTIEQCVDECRQCAGLFRLGRDVEAALDMVEVFEGAQQLLMSAPATVQQDWALILTQMLDCQERQDWLGLADWMEFELIEVLQKARSAN</sequence>
<dbReference type="EMBL" id="NRST01000001">
    <property type="protein sequence ID" value="PAW54801.1"/>
    <property type="molecule type" value="Genomic_DNA"/>
</dbReference>
<dbReference type="Proteomes" id="UP000217830">
    <property type="component" value="Unassembled WGS sequence"/>
</dbReference>
<proteinExistence type="predicted"/>
<comment type="caution">
    <text evidence="1">The sequence shown here is derived from an EMBL/GenBank/DDBJ whole genome shotgun (WGS) entry which is preliminary data.</text>
</comment>
<keyword evidence="2" id="KW-1185">Reference proteome</keyword>
<organism evidence="1 2">
    <name type="scientific">Pseudomonas moraviensis</name>
    <dbReference type="NCBI Taxonomy" id="321662"/>
    <lineage>
        <taxon>Bacteria</taxon>
        <taxon>Pseudomonadati</taxon>
        <taxon>Pseudomonadota</taxon>
        <taxon>Gammaproteobacteria</taxon>
        <taxon>Pseudomonadales</taxon>
        <taxon>Pseudomonadaceae</taxon>
        <taxon>Pseudomonas</taxon>
    </lineage>
</organism>
<evidence type="ECO:0000313" key="2">
    <source>
        <dbReference type="Proteomes" id="UP000217830"/>
    </source>
</evidence>
<dbReference type="AlphaFoldDB" id="A0A2A2PHT6"/>